<keyword evidence="7" id="KW-0812">Transmembrane</keyword>
<dbReference type="Pfam" id="PF13912">
    <property type="entry name" value="zf-C2H2_6"/>
    <property type="match status" value="1"/>
</dbReference>
<evidence type="ECO:0000256" key="7">
    <source>
        <dbReference type="SAM" id="Phobius"/>
    </source>
</evidence>
<sequence length="264" mass="28785">MSDIGGRVPTDSKAKTSSPHARHVCSFCQRCFPTLQALGGHQTAHRKEIEVMRREHKAIVESEKVDSTGPALVTLDLLDRCEGKASPSSGFDQVQDEDNGGGSRICAISLATLSRTWNREGVTEDNKLSTSFNEVNVYSIPALLYLVKNLLRIMALLSGFAGVYTEDYDAVMNKGFFHGYSFITVCMILNHVLRCADLMDLSTGIFDFCGNASDCNCIGIPVSVSSLPCILSWIYVGINPNFVGFSFGVVSVSIYLHSISKPPK</sequence>
<dbReference type="PROSITE" id="PS00028">
    <property type="entry name" value="ZINC_FINGER_C2H2_1"/>
    <property type="match status" value="1"/>
</dbReference>
<accession>A0A5P1EVS1</accession>
<evidence type="ECO:0000259" key="8">
    <source>
        <dbReference type="PROSITE" id="PS50157"/>
    </source>
</evidence>
<feature type="transmembrane region" description="Helical" evidence="7">
    <location>
        <begin position="142"/>
        <end position="164"/>
    </location>
</feature>
<dbReference type="GO" id="GO:0009788">
    <property type="term" value="P:negative regulation of abscisic acid-activated signaling pathway"/>
    <property type="evidence" value="ECO:0007669"/>
    <property type="project" value="InterPro"/>
</dbReference>
<keyword evidence="3 6" id="KW-0863">Zinc-finger</keyword>
<evidence type="ECO:0000256" key="6">
    <source>
        <dbReference type="PROSITE-ProRule" id="PRU00042"/>
    </source>
</evidence>
<dbReference type="EMBL" id="CM007385">
    <property type="protein sequence ID" value="ONK70175.1"/>
    <property type="molecule type" value="Genomic_DNA"/>
</dbReference>
<proteinExistence type="predicted"/>
<dbReference type="AlphaFoldDB" id="A0A5P1EVS1"/>
<evidence type="ECO:0000256" key="2">
    <source>
        <dbReference type="ARBA" id="ARBA00022723"/>
    </source>
</evidence>
<evidence type="ECO:0000256" key="5">
    <source>
        <dbReference type="ARBA" id="ARBA00023242"/>
    </source>
</evidence>
<keyword evidence="7" id="KW-0472">Membrane</keyword>
<feature type="transmembrane region" description="Helical" evidence="7">
    <location>
        <begin position="217"/>
        <end position="236"/>
    </location>
</feature>
<gene>
    <name evidence="9" type="ORF">A4U43_C05F31040</name>
</gene>
<dbReference type="Gramene" id="ONK70175">
    <property type="protein sequence ID" value="ONK70175"/>
    <property type="gene ID" value="A4U43_C05F31040"/>
</dbReference>
<organism evidence="9 10">
    <name type="scientific">Asparagus officinalis</name>
    <name type="common">Garden asparagus</name>
    <dbReference type="NCBI Taxonomy" id="4686"/>
    <lineage>
        <taxon>Eukaryota</taxon>
        <taxon>Viridiplantae</taxon>
        <taxon>Streptophyta</taxon>
        <taxon>Embryophyta</taxon>
        <taxon>Tracheophyta</taxon>
        <taxon>Spermatophyta</taxon>
        <taxon>Magnoliopsida</taxon>
        <taxon>Liliopsida</taxon>
        <taxon>Asparagales</taxon>
        <taxon>Asparagaceae</taxon>
        <taxon>Asparagoideae</taxon>
        <taxon>Asparagus</taxon>
    </lineage>
</organism>
<comment type="subcellular location">
    <subcellularLocation>
        <location evidence="1">Nucleus</location>
    </subcellularLocation>
</comment>
<evidence type="ECO:0000256" key="1">
    <source>
        <dbReference type="ARBA" id="ARBA00004123"/>
    </source>
</evidence>
<feature type="transmembrane region" description="Helical" evidence="7">
    <location>
        <begin position="176"/>
        <end position="196"/>
    </location>
</feature>
<keyword evidence="7" id="KW-1133">Transmembrane helix</keyword>
<reference evidence="10" key="1">
    <citation type="journal article" date="2017" name="Nat. Commun.">
        <title>The asparagus genome sheds light on the origin and evolution of a young Y chromosome.</title>
        <authorList>
            <person name="Harkess A."/>
            <person name="Zhou J."/>
            <person name="Xu C."/>
            <person name="Bowers J.E."/>
            <person name="Van der Hulst R."/>
            <person name="Ayyampalayam S."/>
            <person name="Mercati F."/>
            <person name="Riccardi P."/>
            <person name="McKain M.R."/>
            <person name="Kakrana A."/>
            <person name="Tang H."/>
            <person name="Ray J."/>
            <person name="Groenendijk J."/>
            <person name="Arikit S."/>
            <person name="Mathioni S.M."/>
            <person name="Nakano M."/>
            <person name="Shan H."/>
            <person name="Telgmann-Rauber A."/>
            <person name="Kanno A."/>
            <person name="Yue Z."/>
            <person name="Chen H."/>
            <person name="Li W."/>
            <person name="Chen Y."/>
            <person name="Xu X."/>
            <person name="Zhang Y."/>
            <person name="Luo S."/>
            <person name="Chen H."/>
            <person name="Gao J."/>
            <person name="Mao Z."/>
            <person name="Pires J.C."/>
            <person name="Luo M."/>
            <person name="Kudrna D."/>
            <person name="Wing R.A."/>
            <person name="Meyers B.C."/>
            <person name="Yi K."/>
            <person name="Kong H."/>
            <person name="Lavrijsen P."/>
            <person name="Sunseri F."/>
            <person name="Falavigna A."/>
            <person name="Ye Y."/>
            <person name="Leebens-Mack J.H."/>
            <person name="Chen G."/>
        </authorList>
    </citation>
    <scope>NUCLEOTIDE SEQUENCE [LARGE SCALE GENOMIC DNA]</scope>
    <source>
        <strain evidence="10">cv. DH0086</strain>
    </source>
</reference>
<dbReference type="GO" id="GO:0008270">
    <property type="term" value="F:zinc ion binding"/>
    <property type="evidence" value="ECO:0007669"/>
    <property type="project" value="UniProtKB-KW"/>
</dbReference>
<evidence type="ECO:0000313" key="10">
    <source>
        <dbReference type="Proteomes" id="UP000243459"/>
    </source>
</evidence>
<dbReference type="PANTHER" id="PTHR47287">
    <property type="entry name" value="C2H2 AND C2HC ZINC FINGERS SUPERFAMILY PROTEIN"/>
    <property type="match status" value="1"/>
</dbReference>
<dbReference type="Proteomes" id="UP000243459">
    <property type="component" value="Chromosome 5"/>
</dbReference>
<feature type="domain" description="C2H2-type" evidence="8">
    <location>
        <begin position="23"/>
        <end position="50"/>
    </location>
</feature>
<dbReference type="GO" id="GO:0005634">
    <property type="term" value="C:nucleus"/>
    <property type="evidence" value="ECO:0007669"/>
    <property type="project" value="UniProtKB-SubCell"/>
</dbReference>
<feature type="transmembrane region" description="Helical" evidence="7">
    <location>
        <begin position="242"/>
        <end position="259"/>
    </location>
</feature>
<keyword evidence="5" id="KW-0539">Nucleus</keyword>
<dbReference type="PROSITE" id="PS50157">
    <property type="entry name" value="ZINC_FINGER_C2H2_2"/>
    <property type="match status" value="1"/>
</dbReference>
<dbReference type="PANTHER" id="PTHR47287:SF15">
    <property type="entry name" value="ZINC FINGER PROTEIN 3-LIKE"/>
    <property type="match status" value="1"/>
</dbReference>
<keyword evidence="2" id="KW-0479">Metal-binding</keyword>
<protein>
    <recommendedName>
        <fullName evidence="8">C2H2-type domain-containing protein</fullName>
    </recommendedName>
</protein>
<evidence type="ECO:0000256" key="4">
    <source>
        <dbReference type="ARBA" id="ARBA00022833"/>
    </source>
</evidence>
<keyword evidence="10" id="KW-1185">Reference proteome</keyword>
<name>A0A5P1EVS1_ASPOF</name>
<evidence type="ECO:0000256" key="3">
    <source>
        <dbReference type="ARBA" id="ARBA00022771"/>
    </source>
</evidence>
<evidence type="ECO:0000313" key="9">
    <source>
        <dbReference type="EMBL" id="ONK70175.1"/>
    </source>
</evidence>
<dbReference type="InterPro" id="IPR044246">
    <property type="entry name" value="ZFP3-like"/>
</dbReference>
<keyword evidence="4" id="KW-0862">Zinc</keyword>
<dbReference type="InterPro" id="IPR013087">
    <property type="entry name" value="Znf_C2H2_type"/>
</dbReference>